<feature type="transmembrane region" description="Helical" evidence="11">
    <location>
        <begin position="40"/>
        <end position="62"/>
    </location>
</feature>
<evidence type="ECO:0000313" key="14">
    <source>
        <dbReference type="EMBL" id="QOD56448.1"/>
    </source>
</evidence>
<feature type="domain" description="HemY N-terminal" evidence="12">
    <location>
        <begin position="26"/>
        <end position="132"/>
    </location>
</feature>
<reference evidence="13" key="1">
    <citation type="journal article" date="2017" name="Genome Announc.">
        <title>Whole-Genome Sequence of Photobacterium damselae subsp. piscicida Strain 91-197, Isolated from Hybrid Striped Bass (Morone sp.) in the United States.</title>
        <authorList>
            <person name="Teru Y."/>
            <person name="Hikima J."/>
            <person name="Kono T."/>
            <person name="Sakai M."/>
            <person name="Takano T."/>
            <person name="Hawke J.P."/>
            <person name="Takeyama H."/>
            <person name="Aoki T."/>
        </authorList>
    </citation>
    <scope>NUCLEOTIDE SEQUENCE</scope>
    <source>
        <strain evidence="13">91-197</strain>
    </source>
</reference>
<keyword evidence="5" id="KW-0997">Cell inner membrane</keyword>
<dbReference type="Pfam" id="PF07219">
    <property type="entry name" value="HemY_N"/>
    <property type="match status" value="1"/>
</dbReference>
<evidence type="ECO:0000256" key="5">
    <source>
        <dbReference type="ARBA" id="ARBA00022519"/>
    </source>
</evidence>
<dbReference type="RefSeq" id="WP_086957428.1">
    <property type="nucleotide sequence ID" value="NZ_AP018045.1"/>
</dbReference>
<dbReference type="InterPro" id="IPR010817">
    <property type="entry name" value="HemY_N"/>
</dbReference>
<evidence type="ECO:0000256" key="11">
    <source>
        <dbReference type="SAM" id="Phobius"/>
    </source>
</evidence>
<proteinExistence type="predicted"/>
<dbReference type="Gene3D" id="1.25.40.10">
    <property type="entry name" value="Tetratricopeptide repeat domain"/>
    <property type="match status" value="2"/>
</dbReference>
<reference evidence="14 16" key="3">
    <citation type="submission" date="2020-09" db="EMBL/GenBank/DDBJ databases">
        <title>Complete, closed and curated genome sequences of Photobacterium damselae subsp. piscicida isolates from Australia indicate localised evolution and additional plasmid-borne pathogenicity mechanisms.</title>
        <authorList>
            <person name="Baseggio L."/>
            <person name="Silayeva O."/>
            <person name="Buller N."/>
            <person name="Landos M."/>
            <person name="Engelstaedter J."/>
            <person name="Barnes A.C."/>
        </authorList>
    </citation>
    <scope>NUCLEOTIDE SEQUENCE [LARGE SCALE GENOMIC DNA]</scope>
    <source>
        <strain evidence="14 16">AS-16-0540-1</strain>
    </source>
</reference>
<evidence type="ECO:0000313" key="13">
    <source>
        <dbReference type="EMBL" id="BAX51534.1"/>
    </source>
</evidence>
<protein>
    <submittedName>
        <fullName evidence="14">Heme biosynthesis protein HemY</fullName>
    </submittedName>
    <submittedName>
        <fullName evidence="13">Protoheme IX biogenesis protein</fullName>
    </submittedName>
</protein>
<sequence>MIKLLLLIAALIAGIVVGPDLAGSQGYVLISFAEQTIEMSLTTLVILIVALLALFFVVEFILRGLFSMGSSTRGWFSQRKARKARTLTADGLVKVIEGDWKQVEKLVTKAAKNSDAPVLNYLAAAEASQELGNTDQRDEYLKRAAECDGQNLAVGLVRAKLQIRQQQYEQALATLQEIKRDNGRNLIVLNLLKECYIQLEDWKALLEILPQLEKDGVITTETKNQLELDAQRGLMAQIAKQSGSDGLMSHWNGLNRKLKQQSVLVAAFVEQMINCNADNDAYTVLREYLKKTSDDTLINLVPKLKLSDNHPAIVRLQDLLRHDSRNAATHSALGQMFAADGKWQEAKDHFTQAVALRPDVSDYAHLVQALENLDDSQAAAQASRQALNLALPAKI</sequence>
<keyword evidence="6 11" id="KW-0812">Transmembrane</keyword>
<reference evidence="15" key="2">
    <citation type="submission" date="2017-05" db="EMBL/GenBank/DDBJ databases">
        <title>Whole genome sequence of fish pathogenic bacteria, Photobacterium damselae subsp. piscicida, strain 91-197, isolated from hybrid striped bass (Morone sp.) in USA.</title>
        <authorList>
            <person name="Teru Y."/>
            <person name="Hikima J."/>
            <person name="Kono T."/>
            <person name="Sakai M."/>
            <person name="Takano T."/>
            <person name="Hawke J.P."/>
            <person name="Takeyama H."/>
            <person name="Aoki T."/>
        </authorList>
    </citation>
    <scope>NUCLEOTIDE SEQUENCE [LARGE SCALE GENOMIC DNA]</scope>
    <source>
        <strain evidence="15">91-197</strain>
    </source>
</reference>
<dbReference type="GO" id="GO:0042168">
    <property type="term" value="P:heme metabolic process"/>
    <property type="evidence" value="ECO:0007669"/>
    <property type="project" value="InterPro"/>
</dbReference>
<evidence type="ECO:0000256" key="4">
    <source>
        <dbReference type="ARBA" id="ARBA00022475"/>
    </source>
</evidence>
<dbReference type="InterPro" id="IPR019734">
    <property type="entry name" value="TPR_rpt"/>
</dbReference>
<dbReference type="Proteomes" id="UP000218676">
    <property type="component" value="Chromosome 1"/>
</dbReference>
<keyword evidence="10" id="KW-0802">TPR repeat</keyword>
<evidence type="ECO:0000256" key="9">
    <source>
        <dbReference type="ARBA" id="ARBA00023244"/>
    </source>
</evidence>
<dbReference type="EMBL" id="AP018045">
    <property type="protein sequence ID" value="BAX51534.1"/>
    <property type="molecule type" value="Genomic_DNA"/>
</dbReference>
<evidence type="ECO:0000256" key="2">
    <source>
        <dbReference type="ARBA" id="ARBA00004429"/>
    </source>
</evidence>
<comment type="subcellular location">
    <subcellularLocation>
        <location evidence="2">Cell inner membrane</location>
        <topology evidence="2">Multi-pass membrane protein</topology>
    </subcellularLocation>
</comment>
<evidence type="ECO:0000256" key="1">
    <source>
        <dbReference type="ARBA" id="ARBA00002962"/>
    </source>
</evidence>
<evidence type="ECO:0000313" key="15">
    <source>
        <dbReference type="Proteomes" id="UP000218676"/>
    </source>
</evidence>
<dbReference type="GO" id="GO:0005886">
    <property type="term" value="C:plasma membrane"/>
    <property type="evidence" value="ECO:0007669"/>
    <property type="project" value="UniProtKB-SubCell"/>
</dbReference>
<evidence type="ECO:0000313" key="16">
    <source>
        <dbReference type="Proteomes" id="UP000516656"/>
    </source>
</evidence>
<evidence type="ECO:0000256" key="7">
    <source>
        <dbReference type="ARBA" id="ARBA00022989"/>
    </source>
</evidence>
<dbReference type="InterPro" id="IPR005254">
    <property type="entry name" value="Heme_biosyn_assoc_TPR_pro"/>
</dbReference>
<evidence type="ECO:0000256" key="6">
    <source>
        <dbReference type="ARBA" id="ARBA00022692"/>
    </source>
</evidence>
<evidence type="ECO:0000259" key="12">
    <source>
        <dbReference type="Pfam" id="PF07219"/>
    </source>
</evidence>
<dbReference type="EMBL" id="CP061854">
    <property type="protein sequence ID" value="QOD56448.1"/>
    <property type="molecule type" value="Genomic_DNA"/>
</dbReference>
<keyword evidence="7 11" id="KW-1133">Transmembrane helix</keyword>
<dbReference type="AlphaFoldDB" id="A0A1V1V814"/>
<dbReference type="NCBIfam" id="TIGR00540">
    <property type="entry name" value="TPR_hemY_coli"/>
    <property type="match status" value="1"/>
</dbReference>
<gene>
    <name evidence="14" type="ORF">IC627_14990</name>
    <name evidence="13" type="ORF">PDPUS_1_00159</name>
</gene>
<dbReference type="PROSITE" id="PS50005">
    <property type="entry name" value="TPR"/>
    <property type="match status" value="1"/>
</dbReference>
<comment type="pathway">
    <text evidence="3">Porphyrin-containing compound metabolism; protoheme biosynthesis.</text>
</comment>
<dbReference type="GO" id="GO:0006779">
    <property type="term" value="P:porphyrin-containing compound biosynthetic process"/>
    <property type="evidence" value="ECO:0007669"/>
    <property type="project" value="UniProtKB-KW"/>
</dbReference>
<dbReference type="SMART" id="SM00028">
    <property type="entry name" value="TPR"/>
    <property type="match status" value="1"/>
</dbReference>
<name>A0A1V1V814_PHODP</name>
<accession>A0A1V1V814</accession>
<dbReference type="InterPro" id="IPR011990">
    <property type="entry name" value="TPR-like_helical_dom_sf"/>
</dbReference>
<organism evidence="14 16">
    <name type="scientific">Photobacterium damsela subsp. piscicida</name>
    <name type="common">Pasteurella piscicida</name>
    <dbReference type="NCBI Taxonomy" id="38294"/>
    <lineage>
        <taxon>Bacteria</taxon>
        <taxon>Pseudomonadati</taxon>
        <taxon>Pseudomonadota</taxon>
        <taxon>Gammaproteobacteria</taxon>
        <taxon>Vibrionales</taxon>
        <taxon>Vibrionaceae</taxon>
        <taxon>Photobacterium</taxon>
    </lineage>
</organism>
<dbReference type="Proteomes" id="UP000516656">
    <property type="component" value="Chromosome 1"/>
</dbReference>
<keyword evidence="8 11" id="KW-0472">Membrane</keyword>
<keyword evidence="4" id="KW-1003">Cell membrane</keyword>
<evidence type="ECO:0000256" key="3">
    <source>
        <dbReference type="ARBA" id="ARBA00004744"/>
    </source>
</evidence>
<evidence type="ECO:0000256" key="10">
    <source>
        <dbReference type="PROSITE-ProRule" id="PRU00339"/>
    </source>
</evidence>
<feature type="repeat" description="TPR" evidence="10">
    <location>
        <begin position="327"/>
        <end position="360"/>
    </location>
</feature>
<dbReference type="UniPathway" id="UPA00252"/>
<evidence type="ECO:0000256" key="8">
    <source>
        <dbReference type="ARBA" id="ARBA00023136"/>
    </source>
</evidence>
<dbReference type="SUPFAM" id="SSF48452">
    <property type="entry name" value="TPR-like"/>
    <property type="match status" value="1"/>
</dbReference>
<keyword evidence="9" id="KW-0627">Porphyrin biosynthesis</keyword>
<comment type="function">
    <text evidence="1">Involved in a late step of protoheme IX synthesis.</text>
</comment>